<gene>
    <name evidence="2" type="ORF">DUNSADRAFT_9759</name>
</gene>
<comment type="caution">
    <text evidence="2">The sequence shown here is derived from an EMBL/GenBank/DDBJ whole genome shotgun (WGS) entry which is preliminary data.</text>
</comment>
<name>A0ABQ7GGT3_DUNSA</name>
<keyword evidence="3" id="KW-1185">Reference proteome</keyword>
<reference evidence="2" key="1">
    <citation type="submission" date="2017-08" db="EMBL/GenBank/DDBJ databases">
        <authorList>
            <person name="Polle J.E."/>
            <person name="Barry K."/>
            <person name="Cushman J."/>
            <person name="Schmutz J."/>
            <person name="Tran D."/>
            <person name="Hathwaick L.T."/>
            <person name="Yim W.C."/>
            <person name="Jenkins J."/>
            <person name="Mckie-Krisberg Z.M."/>
            <person name="Prochnik S."/>
            <person name="Lindquist E."/>
            <person name="Dockter R.B."/>
            <person name="Adam C."/>
            <person name="Molina H."/>
            <person name="Bunkerborg J."/>
            <person name="Jin E."/>
            <person name="Buchheim M."/>
            <person name="Magnuson J."/>
        </authorList>
    </citation>
    <scope>NUCLEOTIDE SEQUENCE</scope>
    <source>
        <strain evidence="2">CCAP 19/18</strain>
    </source>
</reference>
<feature type="compositionally biased region" description="Low complexity" evidence="1">
    <location>
        <begin position="19"/>
        <end position="35"/>
    </location>
</feature>
<evidence type="ECO:0000256" key="1">
    <source>
        <dbReference type="SAM" id="MobiDB-lite"/>
    </source>
</evidence>
<dbReference type="Proteomes" id="UP000815325">
    <property type="component" value="Unassembled WGS sequence"/>
</dbReference>
<proteinExistence type="predicted"/>
<feature type="region of interest" description="Disordered" evidence="1">
    <location>
        <begin position="19"/>
        <end position="49"/>
    </location>
</feature>
<feature type="compositionally biased region" description="Low complexity" evidence="1">
    <location>
        <begin position="160"/>
        <end position="178"/>
    </location>
</feature>
<accession>A0ABQ7GGT3</accession>
<evidence type="ECO:0000313" key="2">
    <source>
        <dbReference type="EMBL" id="KAF5833814.1"/>
    </source>
</evidence>
<organism evidence="2 3">
    <name type="scientific">Dunaliella salina</name>
    <name type="common">Green alga</name>
    <name type="synonym">Protococcus salinus</name>
    <dbReference type="NCBI Taxonomy" id="3046"/>
    <lineage>
        <taxon>Eukaryota</taxon>
        <taxon>Viridiplantae</taxon>
        <taxon>Chlorophyta</taxon>
        <taxon>core chlorophytes</taxon>
        <taxon>Chlorophyceae</taxon>
        <taxon>CS clade</taxon>
        <taxon>Chlamydomonadales</taxon>
        <taxon>Dunaliellaceae</taxon>
        <taxon>Dunaliella</taxon>
    </lineage>
</organism>
<dbReference type="EMBL" id="MU069790">
    <property type="protein sequence ID" value="KAF5833814.1"/>
    <property type="molecule type" value="Genomic_DNA"/>
</dbReference>
<evidence type="ECO:0008006" key="4">
    <source>
        <dbReference type="Google" id="ProtNLM"/>
    </source>
</evidence>
<feature type="region of interest" description="Disordered" evidence="1">
    <location>
        <begin position="143"/>
        <end position="178"/>
    </location>
</feature>
<sequence>MRLLPLPLPQSPLLQRAARAAGGAAGQRAGQAARAKGPGVGHAPPTAGRTVQHHLQGAKRAGSLGQLKSGKTSSRMWAMGKAKKKSMLCSRWLPPCPLLTCNQTRTKRESGVVGGALSGWTIGSSGCGRPCTKGVPAAAAASAAVGGQRRGSGRAGTEMGGCSSSSSSSSKGCSSRSLRGCKEGLISCREEACLWPR</sequence>
<protein>
    <recommendedName>
        <fullName evidence="4">Encoded protein</fullName>
    </recommendedName>
</protein>
<evidence type="ECO:0000313" key="3">
    <source>
        <dbReference type="Proteomes" id="UP000815325"/>
    </source>
</evidence>